<name>A0ABY9PSH9_SERFO</name>
<sequence length="131" mass="15200">MDRMYIECSLYGFLLDGDVFFNIDDKKLLRYSENDAERSVFFKAIPLNDIQVRLLIYLLENSQAAVIHKNDILENVWDEFGLLSSYQRLWQTVNEVRKKLSAMGLSDDFITNVHGIGYSIDSPKVMSLLIK</sequence>
<dbReference type="Pfam" id="PF00486">
    <property type="entry name" value="Trans_reg_C"/>
    <property type="match status" value="1"/>
</dbReference>
<organism evidence="4 5">
    <name type="scientific">Serratia fonticola</name>
    <dbReference type="NCBI Taxonomy" id="47917"/>
    <lineage>
        <taxon>Bacteria</taxon>
        <taxon>Pseudomonadati</taxon>
        <taxon>Pseudomonadota</taxon>
        <taxon>Gammaproteobacteria</taxon>
        <taxon>Enterobacterales</taxon>
        <taxon>Yersiniaceae</taxon>
        <taxon>Serratia</taxon>
    </lineage>
</organism>
<dbReference type="Gene3D" id="1.10.10.10">
    <property type="entry name" value="Winged helix-like DNA-binding domain superfamily/Winged helix DNA-binding domain"/>
    <property type="match status" value="1"/>
</dbReference>
<evidence type="ECO:0000259" key="3">
    <source>
        <dbReference type="PROSITE" id="PS51755"/>
    </source>
</evidence>
<reference evidence="4 5" key="1">
    <citation type="submission" date="2023-08" db="EMBL/GenBank/DDBJ databases">
        <title>Complete Genome and Methylome dissection of Serratia fonticola NEB369.</title>
        <authorList>
            <person name="Fomenkov A."/>
            <person name="Roberts R.D."/>
        </authorList>
    </citation>
    <scope>NUCLEOTIDE SEQUENCE [LARGE SCALE GENOMIC DNA]</scope>
    <source>
        <strain evidence="4 5">NEB369</strain>
    </source>
</reference>
<gene>
    <name evidence="4" type="ORF">RFB13_06945</name>
</gene>
<dbReference type="InterPro" id="IPR036388">
    <property type="entry name" value="WH-like_DNA-bd_sf"/>
</dbReference>
<dbReference type="SMART" id="SM00862">
    <property type="entry name" value="Trans_reg_C"/>
    <property type="match status" value="1"/>
</dbReference>
<feature type="domain" description="OmpR/PhoB-type" evidence="3">
    <location>
        <begin position="18"/>
        <end position="122"/>
    </location>
</feature>
<protein>
    <submittedName>
        <fullName evidence="4">Winged helix-turn-helix domain-containing protein</fullName>
    </submittedName>
</protein>
<proteinExistence type="predicted"/>
<evidence type="ECO:0000256" key="2">
    <source>
        <dbReference type="PROSITE-ProRule" id="PRU01091"/>
    </source>
</evidence>
<keyword evidence="5" id="KW-1185">Reference proteome</keyword>
<dbReference type="Proteomes" id="UP001235341">
    <property type="component" value="Chromosome"/>
</dbReference>
<evidence type="ECO:0000256" key="1">
    <source>
        <dbReference type="ARBA" id="ARBA00023125"/>
    </source>
</evidence>
<keyword evidence="1 2" id="KW-0238">DNA-binding</keyword>
<feature type="DNA-binding region" description="OmpR/PhoB-type" evidence="2">
    <location>
        <begin position="18"/>
        <end position="122"/>
    </location>
</feature>
<dbReference type="InterPro" id="IPR016032">
    <property type="entry name" value="Sig_transdc_resp-reg_C-effctor"/>
</dbReference>
<dbReference type="PROSITE" id="PS51755">
    <property type="entry name" value="OMPR_PHOB"/>
    <property type="match status" value="1"/>
</dbReference>
<accession>A0ABY9PSH9</accession>
<dbReference type="InterPro" id="IPR001867">
    <property type="entry name" value="OmpR/PhoB-type_DNA-bd"/>
</dbReference>
<evidence type="ECO:0000313" key="5">
    <source>
        <dbReference type="Proteomes" id="UP001235341"/>
    </source>
</evidence>
<dbReference type="RefSeq" id="WP_309206160.1">
    <property type="nucleotide sequence ID" value="NZ_CP133586.1"/>
</dbReference>
<dbReference type="EMBL" id="CP133586">
    <property type="protein sequence ID" value="WMT16058.1"/>
    <property type="molecule type" value="Genomic_DNA"/>
</dbReference>
<dbReference type="SUPFAM" id="SSF46894">
    <property type="entry name" value="C-terminal effector domain of the bipartite response regulators"/>
    <property type="match status" value="1"/>
</dbReference>
<evidence type="ECO:0000313" key="4">
    <source>
        <dbReference type="EMBL" id="WMT16058.1"/>
    </source>
</evidence>